<sequence length="215" mass="23237">MPGQDYFLQVLRLFQVGYGTCRQDLLSPAGIATQLQVAGENLDFYIIIATTATYVPALGELKNEGQELVHGIGFLEITAEAKVLGHFRQGTVMMLDRLLYLVPGPDKPDLQVGFIAGKGQKLLGPEFPAVLMDDMDIIAHAAVILQPEVSTFPGTHGHENHAAATFHLPCVITGEIKKGETVELQPPAGWAAQGYNGRGGDKHHFVLLTPPYSPL</sequence>
<evidence type="ECO:0000313" key="1">
    <source>
        <dbReference type="EMBL" id="GAF25636.1"/>
    </source>
</evidence>
<name>A0A0S6UBJ1_NEOTH</name>
<dbReference type="EMBL" id="DF238840">
    <property type="protein sequence ID" value="GAF25636.1"/>
    <property type="molecule type" value="Genomic_DNA"/>
</dbReference>
<protein>
    <submittedName>
        <fullName evidence="1">Uncharacterized conserved protein</fullName>
    </submittedName>
</protein>
<proteinExistence type="predicted"/>
<dbReference type="Proteomes" id="UP000063718">
    <property type="component" value="Unassembled WGS sequence"/>
</dbReference>
<gene>
    <name evidence="1" type="ORF">MTY_0972</name>
</gene>
<accession>A0A0S6UBJ1</accession>
<organism evidence="1">
    <name type="scientific">Moorella thermoacetica Y72</name>
    <dbReference type="NCBI Taxonomy" id="1325331"/>
    <lineage>
        <taxon>Bacteria</taxon>
        <taxon>Bacillati</taxon>
        <taxon>Bacillota</taxon>
        <taxon>Clostridia</taxon>
        <taxon>Neomoorellales</taxon>
        <taxon>Neomoorellaceae</taxon>
        <taxon>Neomoorella</taxon>
    </lineage>
</organism>
<reference evidence="1" key="1">
    <citation type="journal article" date="2014" name="Gene">
        <title>Genome-guided analysis of transformation efficiency and carbon dioxide assimilation by Moorella thermoacetica Y72.</title>
        <authorList>
            <person name="Tsukahara K."/>
            <person name="Kita A."/>
            <person name="Nakashimada Y."/>
            <person name="Hoshino T."/>
            <person name="Murakami K."/>
        </authorList>
    </citation>
    <scope>NUCLEOTIDE SEQUENCE [LARGE SCALE GENOMIC DNA]</scope>
    <source>
        <strain evidence="1">Y72</strain>
    </source>
</reference>
<dbReference type="AlphaFoldDB" id="A0A0S6UBJ1"/>